<dbReference type="GO" id="GO:0016787">
    <property type="term" value="F:hydrolase activity"/>
    <property type="evidence" value="ECO:0007669"/>
    <property type="project" value="UniProtKB-KW"/>
</dbReference>
<reference evidence="10 11" key="1">
    <citation type="submission" date="2019-03" db="EMBL/GenBank/DDBJ databases">
        <title>Porphyromonas levii Isolated from the Uterus of Dairy Cows.</title>
        <authorList>
            <person name="Francis A.M."/>
        </authorList>
    </citation>
    <scope>NUCLEOTIDE SEQUENCE [LARGE SCALE GENOMIC DNA]</scope>
    <source>
        <strain evidence="10 11">AF5678</strain>
    </source>
</reference>
<dbReference type="InterPro" id="IPR044742">
    <property type="entry name" value="DEAD/DEAH_RhlB"/>
</dbReference>
<dbReference type="InterPro" id="IPR014014">
    <property type="entry name" value="RNA_helicase_DEAD_Q_motif"/>
</dbReference>
<dbReference type="SMART" id="SM00487">
    <property type="entry name" value="DEXDc"/>
    <property type="match status" value="1"/>
</dbReference>
<dbReference type="GO" id="GO:0003676">
    <property type="term" value="F:nucleic acid binding"/>
    <property type="evidence" value="ECO:0007669"/>
    <property type="project" value="InterPro"/>
</dbReference>
<dbReference type="RefSeq" id="WP_134849736.1">
    <property type="nucleotide sequence ID" value="NZ_CP197400.1"/>
</dbReference>
<dbReference type="CDD" id="cd12252">
    <property type="entry name" value="RRM_DbpA"/>
    <property type="match status" value="1"/>
</dbReference>
<dbReference type="InterPro" id="IPR011545">
    <property type="entry name" value="DEAD/DEAH_box_helicase_dom"/>
</dbReference>
<keyword evidence="1 6" id="KW-0547">Nucleotide-binding</keyword>
<dbReference type="Gene3D" id="3.40.50.300">
    <property type="entry name" value="P-loop containing nucleotide triphosphate hydrolases"/>
    <property type="match status" value="2"/>
</dbReference>
<evidence type="ECO:0000313" key="11">
    <source>
        <dbReference type="Proteomes" id="UP000297225"/>
    </source>
</evidence>
<dbReference type="PROSITE" id="PS00039">
    <property type="entry name" value="DEAD_ATP_HELICASE"/>
    <property type="match status" value="1"/>
</dbReference>
<evidence type="ECO:0000256" key="6">
    <source>
        <dbReference type="RuleBase" id="RU000492"/>
    </source>
</evidence>
<dbReference type="Gene3D" id="3.30.70.330">
    <property type="match status" value="1"/>
</dbReference>
<dbReference type="CDD" id="cd00268">
    <property type="entry name" value="DEADc"/>
    <property type="match status" value="1"/>
</dbReference>
<feature type="domain" description="Helicase C-terminal" evidence="8">
    <location>
        <begin position="234"/>
        <end position="375"/>
    </location>
</feature>
<keyword evidence="4 6" id="KW-0067">ATP-binding</keyword>
<dbReference type="GO" id="GO:0005829">
    <property type="term" value="C:cytosol"/>
    <property type="evidence" value="ECO:0007669"/>
    <property type="project" value="TreeGrafter"/>
</dbReference>
<evidence type="ECO:0000259" key="8">
    <source>
        <dbReference type="PROSITE" id="PS51194"/>
    </source>
</evidence>
<evidence type="ECO:0000256" key="5">
    <source>
        <dbReference type="ARBA" id="ARBA00038437"/>
    </source>
</evidence>
<feature type="domain" description="Helicase ATP-binding" evidence="7">
    <location>
        <begin position="33"/>
        <end position="204"/>
    </location>
</feature>
<dbReference type="STRING" id="1122973.GCA_000379925_00603"/>
<keyword evidence="11" id="KW-1185">Reference proteome</keyword>
<dbReference type="InterPro" id="IPR050079">
    <property type="entry name" value="DEAD_box_RNA_helicase"/>
</dbReference>
<gene>
    <name evidence="10" type="ORF">E4P47_05570</name>
</gene>
<dbReference type="SUPFAM" id="SSF52540">
    <property type="entry name" value="P-loop containing nucleoside triphosphate hydrolases"/>
    <property type="match status" value="1"/>
</dbReference>
<dbReference type="CDD" id="cd18787">
    <property type="entry name" value="SF2_C_DEAD"/>
    <property type="match status" value="1"/>
</dbReference>
<dbReference type="AlphaFoldDB" id="A0A4Y8WQY6"/>
<dbReference type="InterPro" id="IPR001650">
    <property type="entry name" value="Helicase_C-like"/>
</dbReference>
<dbReference type="GO" id="GO:0005524">
    <property type="term" value="F:ATP binding"/>
    <property type="evidence" value="ECO:0007669"/>
    <property type="project" value="UniProtKB-KW"/>
</dbReference>
<dbReference type="PANTHER" id="PTHR47959">
    <property type="entry name" value="ATP-DEPENDENT RNA HELICASE RHLE-RELATED"/>
    <property type="match status" value="1"/>
</dbReference>
<comment type="similarity">
    <text evidence="5 6">Belongs to the DEAD box helicase family.</text>
</comment>
<feature type="domain" description="DEAD-box RNA helicase Q" evidence="9">
    <location>
        <begin position="1"/>
        <end position="29"/>
    </location>
</feature>
<accession>A0A4Y8WQY6</accession>
<sequence>MTFAELGVSRPLLEAINKMGFQAPMPIQEAVIPLLLGEARDIIALAQTGSGKTATFGLPILQNLDTTQHHPQALILAPTRELCMQITRDLAQFAIHLDDVNIVAVYGGASIEDQISRIRRGAQIVVATPGRLLDLLRRKAIDLSQVYDVVLDEADEMLNMGFSEDIDSILENIPSEHHLLLFSATMPDEIRKIISKYMKDPTEISVGNEQRVNHNIQHLYYVVSSDDRYLALKRIADYYPNIYGIIFCKTRRSTQEIAEKLIADGYSADALHGELSQAQRDNVMNRFRHGMIQLLVATDVAARGLDVNNLTHVIHYGIPTEVENYTHRSGRTARAGKKGISIAICHARERGQIKRIEKESGITIERAMLPKAEDICEKQLMQFVHRMEHTVPDLEAIAPYMEAVINRLSWLDSEELLQRLVYIEISRMLDYYKNAQQIEEIPDRAPREDKRERRDRQERPERPERGNKRERSEKPRKGKGRENMELLQINFGKKDKLYPNILIDMIEHCTGRRVPIGKIDVYDRNATFEIRPHDAEDVQEALNEFEYREKPIRVTRHKRKK</sequence>
<evidence type="ECO:0000259" key="7">
    <source>
        <dbReference type="PROSITE" id="PS51192"/>
    </source>
</evidence>
<dbReference type="Pfam" id="PF03880">
    <property type="entry name" value="DbpA"/>
    <property type="match status" value="1"/>
</dbReference>
<dbReference type="InterPro" id="IPR000629">
    <property type="entry name" value="RNA-helicase_DEAD-box_CS"/>
</dbReference>
<dbReference type="GO" id="GO:0003724">
    <property type="term" value="F:RNA helicase activity"/>
    <property type="evidence" value="ECO:0007669"/>
    <property type="project" value="InterPro"/>
</dbReference>
<evidence type="ECO:0000256" key="4">
    <source>
        <dbReference type="ARBA" id="ARBA00022840"/>
    </source>
</evidence>
<dbReference type="Pfam" id="PF00271">
    <property type="entry name" value="Helicase_C"/>
    <property type="match status" value="1"/>
</dbReference>
<evidence type="ECO:0000256" key="3">
    <source>
        <dbReference type="ARBA" id="ARBA00022806"/>
    </source>
</evidence>
<comment type="caution">
    <text evidence="10">The sequence shown here is derived from an EMBL/GenBank/DDBJ whole genome shotgun (WGS) entry which is preliminary data.</text>
</comment>
<keyword evidence="3 6" id="KW-0347">Helicase</keyword>
<evidence type="ECO:0000256" key="1">
    <source>
        <dbReference type="ARBA" id="ARBA00022741"/>
    </source>
</evidence>
<evidence type="ECO:0000313" key="10">
    <source>
        <dbReference type="EMBL" id="TFH94974.1"/>
    </source>
</evidence>
<dbReference type="PROSITE" id="PS51195">
    <property type="entry name" value="Q_MOTIF"/>
    <property type="match status" value="1"/>
</dbReference>
<proteinExistence type="inferred from homology"/>
<evidence type="ECO:0000259" key="9">
    <source>
        <dbReference type="PROSITE" id="PS51195"/>
    </source>
</evidence>
<dbReference type="PANTHER" id="PTHR47959:SF13">
    <property type="entry name" value="ATP-DEPENDENT RNA HELICASE RHLE"/>
    <property type="match status" value="1"/>
</dbReference>
<name>A0A4Y8WQY6_9PORP</name>
<dbReference type="InterPro" id="IPR005580">
    <property type="entry name" value="DbpA/CsdA_RNA-bd_dom"/>
</dbReference>
<protein>
    <submittedName>
        <fullName evidence="10">DEAD/DEAH box helicase</fullName>
    </submittedName>
</protein>
<dbReference type="Proteomes" id="UP000297225">
    <property type="component" value="Unassembled WGS sequence"/>
</dbReference>
<dbReference type="PROSITE" id="PS51192">
    <property type="entry name" value="HELICASE_ATP_BIND_1"/>
    <property type="match status" value="1"/>
</dbReference>
<dbReference type="EMBL" id="SPNC01000073">
    <property type="protein sequence ID" value="TFH94974.1"/>
    <property type="molecule type" value="Genomic_DNA"/>
</dbReference>
<dbReference type="InterPro" id="IPR012677">
    <property type="entry name" value="Nucleotide-bd_a/b_plait_sf"/>
</dbReference>
<keyword evidence="2 6" id="KW-0378">Hydrolase</keyword>
<organism evidence="10 11">
    <name type="scientific">Porphyromonas levii</name>
    <dbReference type="NCBI Taxonomy" id="28114"/>
    <lineage>
        <taxon>Bacteria</taxon>
        <taxon>Pseudomonadati</taxon>
        <taxon>Bacteroidota</taxon>
        <taxon>Bacteroidia</taxon>
        <taxon>Bacteroidales</taxon>
        <taxon>Porphyromonadaceae</taxon>
        <taxon>Porphyromonas</taxon>
    </lineage>
</organism>
<dbReference type="InterPro" id="IPR014001">
    <property type="entry name" value="Helicase_ATP-bd"/>
</dbReference>
<dbReference type="Pfam" id="PF00270">
    <property type="entry name" value="DEAD"/>
    <property type="match status" value="1"/>
</dbReference>
<dbReference type="PROSITE" id="PS51194">
    <property type="entry name" value="HELICASE_CTER"/>
    <property type="match status" value="1"/>
</dbReference>
<dbReference type="SMART" id="SM00490">
    <property type="entry name" value="HELICc"/>
    <property type="match status" value="1"/>
</dbReference>
<evidence type="ECO:0000256" key="2">
    <source>
        <dbReference type="ARBA" id="ARBA00022801"/>
    </source>
</evidence>
<dbReference type="OrthoDB" id="9785240at2"/>
<dbReference type="InterPro" id="IPR027417">
    <property type="entry name" value="P-loop_NTPase"/>
</dbReference>